<dbReference type="PROSITE" id="PS51154">
    <property type="entry name" value="MACRO"/>
    <property type="match status" value="1"/>
</dbReference>
<name>A0AA85F6S3_9TREM</name>
<dbReference type="InterPro" id="IPR002589">
    <property type="entry name" value="Macro_dom"/>
</dbReference>
<dbReference type="GO" id="GO:0042278">
    <property type="term" value="P:purine nucleoside metabolic process"/>
    <property type="evidence" value="ECO:0007669"/>
    <property type="project" value="TreeGrafter"/>
</dbReference>
<dbReference type="WBParaSite" id="SRDH1_38360.3">
    <property type="protein sequence ID" value="SRDH1_38360.3"/>
    <property type="gene ID" value="SRDH1_38360"/>
</dbReference>
<dbReference type="GO" id="GO:0140291">
    <property type="term" value="P:peptidyl-glutamate ADP-deribosylation"/>
    <property type="evidence" value="ECO:0007669"/>
    <property type="project" value="TreeGrafter"/>
</dbReference>
<organism evidence="2 3">
    <name type="scientific">Schistosoma rodhaini</name>
    <dbReference type="NCBI Taxonomy" id="6188"/>
    <lineage>
        <taxon>Eukaryota</taxon>
        <taxon>Metazoa</taxon>
        <taxon>Spiralia</taxon>
        <taxon>Lophotrochozoa</taxon>
        <taxon>Platyhelminthes</taxon>
        <taxon>Trematoda</taxon>
        <taxon>Digenea</taxon>
        <taxon>Strigeidida</taxon>
        <taxon>Schistosomatoidea</taxon>
        <taxon>Schistosomatidae</taxon>
        <taxon>Schistosoma</taxon>
    </lineage>
</organism>
<dbReference type="Pfam" id="PF01661">
    <property type="entry name" value="Macro"/>
    <property type="match status" value="1"/>
</dbReference>
<dbReference type="GO" id="GO:0140293">
    <property type="term" value="F:ADP-ribosylglutamate hydrolase activity"/>
    <property type="evidence" value="ECO:0007669"/>
    <property type="project" value="TreeGrafter"/>
</dbReference>
<reference evidence="2" key="1">
    <citation type="submission" date="2022-06" db="EMBL/GenBank/DDBJ databases">
        <authorList>
            <person name="Berger JAMES D."/>
            <person name="Berger JAMES D."/>
        </authorList>
    </citation>
    <scope>NUCLEOTIDE SEQUENCE [LARGE SCALE GENOMIC DNA]</scope>
</reference>
<dbReference type="SMART" id="SM00506">
    <property type="entry name" value="A1pp"/>
    <property type="match status" value="1"/>
</dbReference>
<dbReference type="AlphaFoldDB" id="A0AA85F6S3"/>
<dbReference type="CDD" id="cd02908">
    <property type="entry name" value="Macro_OAADPr_deacetylase"/>
    <property type="match status" value="1"/>
</dbReference>
<dbReference type="PANTHER" id="PTHR11106">
    <property type="entry name" value="GANGLIOSIDE INDUCED DIFFERENTIATION ASSOCIATED PROTEIN 2-RELATED"/>
    <property type="match status" value="1"/>
</dbReference>
<dbReference type="Gene3D" id="3.40.220.10">
    <property type="entry name" value="Leucine Aminopeptidase, subunit E, domain 1"/>
    <property type="match status" value="1"/>
</dbReference>
<proteinExistence type="predicted"/>
<dbReference type="SUPFAM" id="SSF52949">
    <property type="entry name" value="Macro domain-like"/>
    <property type="match status" value="1"/>
</dbReference>
<accession>A0AA85F6S3</accession>
<dbReference type="Proteomes" id="UP000050792">
    <property type="component" value="Unassembled WGS sequence"/>
</dbReference>
<reference evidence="3" key="2">
    <citation type="submission" date="2023-11" db="UniProtKB">
        <authorList>
            <consortium name="WormBaseParasite"/>
        </authorList>
    </citation>
    <scope>IDENTIFICATION</scope>
</reference>
<protein>
    <recommendedName>
        <fullName evidence="1">Macro domain-containing protein</fullName>
    </recommendedName>
</protein>
<dbReference type="GO" id="GO:0005654">
    <property type="term" value="C:nucleoplasm"/>
    <property type="evidence" value="ECO:0007669"/>
    <property type="project" value="TreeGrafter"/>
</dbReference>
<evidence type="ECO:0000313" key="3">
    <source>
        <dbReference type="WBParaSite" id="SRDH1_38360.3"/>
    </source>
</evidence>
<sequence length="194" mass="20909">MLKGLADVPTWSSVVKETGNSVSNLGSRISLWRGDITHLQIDAIANAANSQLRGGGGVDGAIHRAAGSQLLEACQKLGGCPTGDAKLTPGFNLPSKYVIHCVGPVGRNDAALESTYRKALELCSEHNIQSIAFPCISTGVYGFPNEAAAKVALHTVLSYLKSHQEIQRVIFCIFMDVDYKIYENLIPEMLDSYK</sequence>
<evidence type="ECO:0000259" key="1">
    <source>
        <dbReference type="PROSITE" id="PS51154"/>
    </source>
</evidence>
<dbReference type="PANTHER" id="PTHR11106:SF27">
    <property type="entry name" value="MACRO DOMAIN-CONTAINING PROTEIN"/>
    <property type="match status" value="1"/>
</dbReference>
<evidence type="ECO:0000313" key="2">
    <source>
        <dbReference type="Proteomes" id="UP000050792"/>
    </source>
</evidence>
<dbReference type="NCBIfam" id="NF001664">
    <property type="entry name" value="PRK00431.1-6"/>
    <property type="match status" value="1"/>
</dbReference>
<dbReference type="GO" id="GO:0006974">
    <property type="term" value="P:DNA damage response"/>
    <property type="evidence" value="ECO:0007669"/>
    <property type="project" value="TreeGrafter"/>
</dbReference>
<dbReference type="InterPro" id="IPR043472">
    <property type="entry name" value="Macro_dom-like"/>
</dbReference>
<keyword evidence="2" id="KW-1185">Reference proteome</keyword>
<feature type="domain" description="Macro" evidence="1">
    <location>
        <begin position="16"/>
        <end position="190"/>
    </location>
</feature>